<dbReference type="Gene3D" id="3.30.160.60">
    <property type="entry name" value="Classic Zinc Finger"/>
    <property type="match status" value="1"/>
</dbReference>
<dbReference type="Proteomes" id="UP001610334">
    <property type="component" value="Unassembled WGS sequence"/>
</dbReference>
<evidence type="ECO:0000256" key="6">
    <source>
        <dbReference type="ARBA" id="ARBA00023242"/>
    </source>
</evidence>
<dbReference type="SMART" id="SM00355">
    <property type="entry name" value="ZnF_C2H2"/>
    <property type="match status" value="2"/>
</dbReference>
<keyword evidence="5" id="KW-0804">Transcription</keyword>
<sequence>MRVPITGKMNPNLFMCRFPRCKASYQRKEHRRRHEVQHYRDQVFKCTTCDHEFGRHDTLRRHMQKVHGMTEPARMKFACTWCRDQKSRCEGGPPCSNCLRRGLQCSLRQDGEAQQCGHDSCPTDNKRSRSEKEKYFIAQYFRLFHPHWPFIHQGSFRECDEDPLLVQSIMVIGLWLSDEDNAQQRAIALHNVLGSAIYEQKELWDASNSEDACSSCSWPIPTYQAILLHIIFAILYKRGGALGLDLKPCLSPADSDLLDRLVESCKRLGMLYYPNMLARYCESDLPAYVWISIEEVKRFNIALYKVCSACSEQGNETTMSRGPSRRVQAQDLQFPLPKNNPLWNAVDKSEWESAATEDVNCHRLNVSLEHEWISKSTHLVELNGG</sequence>
<dbReference type="EMBL" id="JBFXLT010000003">
    <property type="protein sequence ID" value="KAL2822080.1"/>
    <property type="molecule type" value="Genomic_DNA"/>
</dbReference>
<dbReference type="PROSITE" id="PS00028">
    <property type="entry name" value="ZINC_FINGER_C2H2_1"/>
    <property type="match status" value="1"/>
</dbReference>
<reference evidence="10 11" key="1">
    <citation type="submission" date="2024-07" db="EMBL/GenBank/DDBJ databases">
        <title>Section-level genome sequencing and comparative genomics of Aspergillus sections Usti and Cavernicolus.</title>
        <authorList>
            <consortium name="Lawrence Berkeley National Laboratory"/>
            <person name="Nybo J.L."/>
            <person name="Vesth T.C."/>
            <person name="Theobald S."/>
            <person name="Frisvad J.C."/>
            <person name="Larsen T.O."/>
            <person name="Kjaerboelling I."/>
            <person name="Rothschild-Mancinelli K."/>
            <person name="Lyhne E.K."/>
            <person name="Kogle M.E."/>
            <person name="Barry K."/>
            <person name="Clum A."/>
            <person name="Na H."/>
            <person name="Ledsgaard L."/>
            <person name="Lin J."/>
            <person name="Lipzen A."/>
            <person name="Kuo A."/>
            <person name="Riley R."/>
            <person name="Mondo S."/>
            <person name="Labutti K."/>
            <person name="Haridas S."/>
            <person name="Pangalinan J."/>
            <person name="Salamov A.A."/>
            <person name="Simmons B.A."/>
            <person name="Magnuson J.K."/>
            <person name="Chen J."/>
            <person name="Drula E."/>
            <person name="Henrissat B."/>
            <person name="Wiebenga A."/>
            <person name="Lubbers R.J."/>
            <person name="Gomes A.C."/>
            <person name="Makela M.R."/>
            <person name="Stajich J."/>
            <person name="Grigoriev I.V."/>
            <person name="Mortensen U.H."/>
            <person name="De Vries R.P."/>
            <person name="Baker S.E."/>
            <person name="Andersen M.R."/>
        </authorList>
    </citation>
    <scope>NUCLEOTIDE SEQUENCE [LARGE SCALE GENOMIC DNA]</scope>
    <source>
        <strain evidence="10 11">CBS 588.65</strain>
    </source>
</reference>
<dbReference type="SUPFAM" id="SSF57667">
    <property type="entry name" value="beta-beta-alpha zinc fingers"/>
    <property type="match status" value="1"/>
</dbReference>
<dbReference type="InterPro" id="IPR013087">
    <property type="entry name" value="Znf_C2H2_type"/>
</dbReference>
<dbReference type="InterPro" id="IPR001138">
    <property type="entry name" value="Zn2Cys6_DnaBD"/>
</dbReference>
<evidence type="ECO:0000313" key="11">
    <source>
        <dbReference type="Proteomes" id="UP001610334"/>
    </source>
</evidence>
<proteinExistence type="predicted"/>
<evidence type="ECO:0000256" key="2">
    <source>
        <dbReference type="ARBA" id="ARBA00022833"/>
    </source>
</evidence>
<dbReference type="CDD" id="cd12148">
    <property type="entry name" value="fungal_TF_MHR"/>
    <property type="match status" value="1"/>
</dbReference>
<keyword evidence="3" id="KW-0805">Transcription regulation</keyword>
<gene>
    <name evidence="10" type="ORF">BJX63DRAFT_182447</name>
</gene>
<dbReference type="PANTHER" id="PTHR47660:SF7">
    <property type="entry name" value="TRANSCRIPTION FACTOR WITH C2H2 AND ZN(2)-CYS(6) DNA BINDING DOMAIN (EUROFUNG)"/>
    <property type="match status" value="1"/>
</dbReference>
<dbReference type="SMART" id="SM00066">
    <property type="entry name" value="GAL4"/>
    <property type="match status" value="1"/>
</dbReference>
<evidence type="ECO:0000313" key="10">
    <source>
        <dbReference type="EMBL" id="KAL2822080.1"/>
    </source>
</evidence>
<dbReference type="InterPro" id="IPR007219">
    <property type="entry name" value="XnlR_reg_dom"/>
</dbReference>
<keyword evidence="11" id="KW-1185">Reference proteome</keyword>
<evidence type="ECO:0000256" key="5">
    <source>
        <dbReference type="ARBA" id="ARBA00023163"/>
    </source>
</evidence>
<feature type="domain" description="C2H2-type" evidence="9">
    <location>
        <begin position="44"/>
        <end position="72"/>
    </location>
</feature>
<comment type="caution">
    <text evidence="10">The sequence shown here is derived from an EMBL/GenBank/DDBJ whole genome shotgun (WGS) entry which is preliminary data.</text>
</comment>
<keyword evidence="7" id="KW-0863">Zinc-finger</keyword>
<dbReference type="CDD" id="cd00067">
    <property type="entry name" value="GAL4"/>
    <property type="match status" value="1"/>
</dbReference>
<dbReference type="PROSITE" id="PS50048">
    <property type="entry name" value="ZN2_CY6_FUNGAL_2"/>
    <property type="match status" value="1"/>
</dbReference>
<feature type="domain" description="Zn(2)-C6 fungal-type" evidence="8">
    <location>
        <begin position="78"/>
        <end position="107"/>
    </location>
</feature>
<evidence type="ECO:0000259" key="8">
    <source>
        <dbReference type="PROSITE" id="PS50048"/>
    </source>
</evidence>
<dbReference type="PANTHER" id="PTHR47660">
    <property type="entry name" value="TRANSCRIPTION FACTOR WITH C2H2 AND ZN(2)-CYS(6) DNA BINDING DOMAIN (EUROFUNG)-RELATED-RELATED"/>
    <property type="match status" value="1"/>
</dbReference>
<keyword evidence="6" id="KW-0539">Nucleus</keyword>
<dbReference type="SUPFAM" id="SSF57701">
    <property type="entry name" value="Zn2/Cys6 DNA-binding domain"/>
    <property type="match status" value="1"/>
</dbReference>
<evidence type="ECO:0000256" key="3">
    <source>
        <dbReference type="ARBA" id="ARBA00023015"/>
    </source>
</evidence>
<dbReference type="InterPro" id="IPR036864">
    <property type="entry name" value="Zn2-C6_fun-type_DNA-bd_sf"/>
</dbReference>
<dbReference type="Gene3D" id="4.10.240.10">
    <property type="entry name" value="Zn(2)-C6 fungal-type DNA-binding domain"/>
    <property type="match status" value="1"/>
</dbReference>
<dbReference type="PROSITE" id="PS00463">
    <property type="entry name" value="ZN2_CY6_FUNGAL_1"/>
    <property type="match status" value="1"/>
</dbReference>
<evidence type="ECO:0000256" key="4">
    <source>
        <dbReference type="ARBA" id="ARBA00023125"/>
    </source>
</evidence>
<keyword evidence="1" id="KW-0479">Metal-binding</keyword>
<dbReference type="PROSITE" id="PS50157">
    <property type="entry name" value="ZINC_FINGER_C2H2_2"/>
    <property type="match status" value="1"/>
</dbReference>
<name>A0ABR4I2Y7_9EURO</name>
<organism evidence="10 11">
    <name type="scientific">Aspergillus granulosus</name>
    <dbReference type="NCBI Taxonomy" id="176169"/>
    <lineage>
        <taxon>Eukaryota</taxon>
        <taxon>Fungi</taxon>
        <taxon>Dikarya</taxon>
        <taxon>Ascomycota</taxon>
        <taxon>Pezizomycotina</taxon>
        <taxon>Eurotiomycetes</taxon>
        <taxon>Eurotiomycetidae</taxon>
        <taxon>Eurotiales</taxon>
        <taxon>Aspergillaceae</taxon>
        <taxon>Aspergillus</taxon>
        <taxon>Aspergillus subgen. Nidulantes</taxon>
    </lineage>
</organism>
<evidence type="ECO:0000259" key="9">
    <source>
        <dbReference type="PROSITE" id="PS50157"/>
    </source>
</evidence>
<dbReference type="Pfam" id="PF00172">
    <property type="entry name" value="Zn_clus"/>
    <property type="match status" value="1"/>
</dbReference>
<keyword evidence="2" id="KW-0862">Zinc</keyword>
<keyword evidence="4" id="KW-0238">DNA-binding</keyword>
<accession>A0ABR4I2Y7</accession>
<evidence type="ECO:0000256" key="7">
    <source>
        <dbReference type="PROSITE-ProRule" id="PRU00042"/>
    </source>
</evidence>
<protein>
    <recommendedName>
        <fullName evidence="12">C2H2 type zinc finger domain protein</fullName>
    </recommendedName>
</protein>
<evidence type="ECO:0000256" key="1">
    <source>
        <dbReference type="ARBA" id="ARBA00022723"/>
    </source>
</evidence>
<dbReference type="InterPro" id="IPR036236">
    <property type="entry name" value="Znf_C2H2_sf"/>
</dbReference>
<dbReference type="Pfam" id="PF04082">
    <property type="entry name" value="Fungal_trans"/>
    <property type="match status" value="1"/>
</dbReference>
<evidence type="ECO:0008006" key="12">
    <source>
        <dbReference type="Google" id="ProtNLM"/>
    </source>
</evidence>